<dbReference type="HOGENOM" id="CLU_1739235_0_0_12"/>
<gene>
    <name evidence="3" type="ordered locus">Spirs_2909</name>
</gene>
<dbReference type="Pfam" id="PF13690">
    <property type="entry name" value="CheX"/>
    <property type="match status" value="1"/>
</dbReference>
<name>E1R3P1_SEDSS</name>
<dbReference type="EMBL" id="CP002116">
    <property type="protein sequence ID" value="ADK82012.1"/>
    <property type="molecule type" value="Genomic_DNA"/>
</dbReference>
<dbReference type="InterPro" id="IPR028976">
    <property type="entry name" value="CheC-like_sf"/>
</dbReference>
<reference evidence="3 4" key="1">
    <citation type="journal article" date="2010" name="Stand. Genomic Sci.">
        <title>Complete genome sequence of Spirochaeta smaragdinae type strain (SEBR 4228).</title>
        <authorList>
            <person name="Mavromatis K."/>
            <person name="Yasawong M."/>
            <person name="Chertkov O."/>
            <person name="Lapidus A."/>
            <person name="Lucas S."/>
            <person name="Nolan M."/>
            <person name="Del Rio T.G."/>
            <person name="Tice H."/>
            <person name="Cheng J.F."/>
            <person name="Pitluck S."/>
            <person name="Liolios K."/>
            <person name="Ivanova N."/>
            <person name="Tapia R."/>
            <person name="Han C."/>
            <person name="Bruce D."/>
            <person name="Goodwin L."/>
            <person name="Pati A."/>
            <person name="Chen A."/>
            <person name="Palaniappan K."/>
            <person name="Land M."/>
            <person name="Hauser L."/>
            <person name="Chang Y.J."/>
            <person name="Jeffries C.D."/>
            <person name="Detter J.C."/>
            <person name="Rohde M."/>
            <person name="Brambilla E."/>
            <person name="Spring S."/>
            <person name="Goker M."/>
            <person name="Sikorski J."/>
            <person name="Woyke T."/>
            <person name="Bristow J."/>
            <person name="Eisen J.A."/>
            <person name="Markowitz V."/>
            <person name="Hugenholtz P."/>
            <person name="Klenk H.P."/>
            <person name="Kyrpides N.C."/>
        </authorList>
    </citation>
    <scope>NUCLEOTIDE SEQUENCE [LARGE SCALE GENOMIC DNA]</scope>
    <source>
        <strain evidence="4">DSM 11293 / JCM 15392 / SEBR 4228</strain>
    </source>
</reference>
<evidence type="ECO:0000259" key="2">
    <source>
        <dbReference type="Pfam" id="PF13690"/>
    </source>
</evidence>
<accession>E1R3P1</accession>
<organism evidence="3 4">
    <name type="scientific">Sediminispirochaeta smaragdinae (strain DSM 11293 / JCM 15392 / SEBR 4228)</name>
    <name type="common">Spirochaeta smaragdinae</name>
    <dbReference type="NCBI Taxonomy" id="573413"/>
    <lineage>
        <taxon>Bacteria</taxon>
        <taxon>Pseudomonadati</taxon>
        <taxon>Spirochaetota</taxon>
        <taxon>Spirochaetia</taxon>
        <taxon>Spirochaetales</taxon>
        <taxon>Spirochaetaceae</taxon>
        <taxon>Sediminispirochaeta</taxon>
    </lineage>
</organism>
<dbReference type="STRING" id="573413.Spirs_2909"/>
<dbReference type="Gene3D" id="3.40.1550.10">
    <property type="entry name" value="CheC-like"/>
    <property type="match status" value="1"/>
</dbReference>
<dbReference type="KEGG" id="ssm:Spirs_2909"/>
<evidence type="ECO:0000313" key="3">
    <source>
        <dbReference type="EMBL" id="ADK82012.1"/>
    </source>
</evidence>
<proteinExistence type="predicted"/>
<protein>
    <recommendedName>
        <fullName evidence="2">Chemotaxis phosphatase CheX-like domain-containing protein</fullName>
    </recommendedName>
</protein>
<dbReference type="GO" id="GO:0006935">
    <property type="term" value="P:chemotaxis"/>
    <property type="evidence" value="ECO:0007669"/>
    <property type="project" value="UniProtKB-KW"/>
</dbReference>
<keyword evidence="4" id="KW-1185">Reference proteome</keyword>
<dbReference type="OrthoDB" id="369481at2"/>
<dbReference type="SUPFAM" id="SSF103039">
    <property type="entry name" value="CheC-like"/>
    <property type="match status" value="1"/>
</dbReference>
<feature type="domain" description="Chemotaxis phosphatase CheX-like" evidence="2">
    <location>
        <begin position="47"/>
        <end position="124"/>
    </location>
</feature>
<evidence type="ECO:0000313" key="4">
    <source>
        <dbReference type="Proteomes" id="UP000002318"/>
    </source>
</evidence>
<evidence type="ECO:0000256" key="1">
    <source>
        <dbReference type="ARBA" id="ARBA00022500"/>
    </source>
</evidence>
<dbReference type="AlphaFoldDB" id="E1R3P1"/>
<dbReference type="RefSeq" id="WP_013255471.1">
    <property type="nucleotide sequence ID" value="NC_014364.1"/>
</dbReference>
<keyword evidence="1" id="KW-0145">Chemotaxis</keyword>
<dbReference type="Proteomes" id="UP000002318">
    <property type="component" value="Chromosome"/>
</dbReference>
<dbReference type="InterPro" id="IPR028051">
    <property type="entry name" value="CheX-like_dom"/>
</dbReference>
<sequence>METLCTSDRIEKALIDAIALTFADMSFLDVQPVFDSGALEDGQLLYISFVAPISGGMILMLPLELKRQIVENVHAASWEGLTTAQIDDCLLELLNVLAGNFLQILFGEETKINLSFPEVLFERSEVDHCERYSDYYFSAEGTLLVVSVYAHETGE</sequence>